<organism evidence="14 15">
    <name type="scientific">Francisella philomiragia</name>
    <dbReference type="NCBI Taxonomy" id="28110"/>
    <lineage>
        <taxon>Bacteria</taxon>
        <taxon>Pseudomonadati</taxon>
        <taxon>Pseudomonadota</taxon>
        <taxon>Gammaproteobacteria</taxon>
        <taxon>Thiotrichales</taxon>
        <taxon>Francisellaceae</taxon>
        <taxon>Francisella</taxon>
    </lineage>
</organism>
<dbReference type="PANTHER" id="PTHR10110:SF195">
    <property type="entry name" value="NA(+)_H(+) ANTIPORTER NHAS2"/>
    <property type="match status" value="1"/>
</dbReference>
<keyword evidence="8" id="KW-0915">Sodium</keyword>
<feature type="transmembrane region" description="Helical" evidence="12">
    <location>
        <begin position="202"/>
        <end position="225"/>
    </location>
</feature>
<dbReference type="AlphaFoldDB" id="A0A0B6CU27"/>
<proteinExistence type="inferred from homology"/>
<evidence type="ECO:0000256" key="4">
    <source>
        <dbReference type="ARBA" id="ARBA00022449"/>
    </source>
</evidence>
<dbReference type="KEGG" id="fpz:LA55_88"/>
<protein>
    <submittedName>
        <fullName evidence="14">Sodium/hydrogen exchanger family protein</fullName>
    </submittedName>
</protein>
<evidence type="ECO:0000256" key="2">
    <source>
        <dbReference type="ARBA" id="ARBA00007367"/>
    </source>
</evidence>
<dbReference type="GO" id="GO:0005886">
    <property type="term" value="C:plasma membrane"/>
    <property type="evidence" value="ECO:0007669"/>
    <property type="project" value="UniProtKB-SubCell"/>
</dbReference>
<feature type="domain" description="Cation/H+ exchanger transmembrane" evidence="13">
    <location>
        <begin position="14"/>
        <end position="411"/>
    </location>
</feature>
<gene>
    <name evidence="14" type="ORF">LA55_88</name>
</gene>
<evidence type="ECO:0000256" key="10">
    <source>
        <dbReference type="ARBA" id="ARBA00023136"/>
    </source>
</evidence>
<evidence type="ECO:0000256" key="7">
    <source>
        <dbReference type="ARBA" id="ARBA00022989"/>
    </source>
</evidence>
<evidence type="ECO:0000256" key="1">
    <source>
        <dbReference type="ARBA" id="ARBA00004651"/>
    </source>
</evidence>
<evidence type="ECO:0000256" key="3">
    <source>
        <dbReference type="ARBA" id="ARBA00022448"/>
    </source>
</evidence>
<evidence type="ECO:0000256" key="9">
    <source>
        <dbReference type="ARBA" id="ARBA00023065"/>
    </source>
</evidence>
<comment type="subcellular location">
    <subcellularLocation>
        <location evidence="1">Cell membrane</location>
        <topology evidence="1">Multi-pass membrane protein</topology>
    </subcellularLocation>
</comment>
<evidence type="ECO:0000256" key="12">
    <source>
        <dbReference type="SAM" id="Phobius"/>
    </source>
</evidence>
<dbReference type="Proteomes" id="UP000031830">
    <property type="component" value="Chromosome"/>
</dbReference>
<dbReference type="GO" id="GO:0015385">
    <property type="term" value="F:sodium:proton antiporter activity"/>
    <property type="evidence" value="ECO:0007669"/>
    <property type="project" value="InterPro"/>
</dbReference>
<dbReference type="PANTHER" id="PTHR10110">
    <property type="entry name" value="SODIUM/HYDROGEN EXCHANGER"/>
    <property type="match status" value="1"/>
</dbReference>
<feature type="transmembrane region" description="Helical" evidence="12">
    <location>
        <begin position="99"/>
        <end position="125"/>
    </location>
</feature>
<evidence type="ECO:0000259" key="13">
    <source>
        <dbReference type="Pfam" id="PF00999"/>
    </source>
</evidence>
<evidence type="ECO:0000313" key="15">
    <source>
        <dbReference type="Proteomes" id="UP000031830"/>
    </source>
</evidence>
<dbReference type="Gene3D" id="1.20.1530.20">
    <property type="match status" value="1"/>
</dbReference>
<feature type="transmembrane region" description="Helical" evidence="12">
    <location>
        <begin position="70"/>
        <end position="87"/>
    </location>
</feature>
<feature type="transmembrane region" description="Helical" evidence="12">
    <location>
        <begin position="289"/>
        <end position="311"/>
    </location>
</feature>
<keyword evidence="4" id="KW-0050">Antiport</keyword>
<sequence>MSLYSLFVLLCVIAAYSSYFNLRFLGLPKAIGLTALSAFISLSLLVLIKLEPNLFSPVYDMLDSVNFETLVLKVLLGYLLFASAMHLDFSKIREFSLAIVVLSSLGVVISAFIIGTLCWLMAPLVIGVDINYVHCLMVGAVLSPTDPVTVFAVFKSTKAVPEKVKAILSGEAMFNDVFSIVLFLILLSIITHSNQNVGINEFVFMLLKEGTGGIALGVILGFIGARLMSNSDDTHTLIIMSLAIVSVGSWLATRIEVSEPLAMVVCGIVIGNSKSRGRVSEESKKSLSDFWAIVDELLNTFLFVLIGIVALKMTFSYNVIMAGAILFIMVLVARYLSVIFSMFLVDWSIQNQFWKNSFVITWAGLRGGVSIALALTIPIEYRNDHASSIVYIAVLLSIFIQGISFRKVLEKAYAKK</sequence>
<accession>A0A0B6CU27</accession>
<keyword evidence="11" id="KW-0739">Sodium transport</keyword>
<feature type="transmembrane region" description="Helical" evidence="12">
    <location>
        <begin position="166"/>
        <end position="190"/>
    </location>
</feature>
<feature type="transmembrane region" description="Helical" evidence="12">
    <location>
        <begin position="6"/>
        <end position="24"/>
    </location>
</feature>
<keyword evidence="5" id="KW-1003">Cell membrane</keyword>
<reference evidence="14 15" key="1">
    <citation type="journal article" date="2015" name="Genome Announc.">
        <title>Genome sequencing of 18 francisella strains to aid in assay development and testing.</title>
        <authorList>
            <person name="Johnson S.L."/>
            <person name="Daligault H.E."/>
            <person name="Davenport K.W."/>
            <person name="Coyne S.R."/>
            <person name="Frey K.G."/>
            <person name="Koroleva G.I."/>
            <person name="Broomall S.M."/>
            <person name="Bishop-Lilly K.A."/>
            <person name="Bruce D.C."/>
            <person name="Chertkov O."/>
            <person name="Freitas T."/>
            <person name="Jaissle J."/>
            <person name="Ladner J.T."/>
            <person name="Rosenzweig C.N."/>
            <person name="Gibbons H.S."/>
            <person name="Palacios G.F."/>
            <person name="Redden C.L."/>
            <person name="Xu Y."/>
            <person name="Minogue T.D."/>
            <person name="Chain P.S."/>
        </authorList>
    </citation>
    <scope>NUCLEOTIDE SEQUENCE [LARGE SCALE GENOMIC DNA]</scope>
    <source>
        <strain evidence="14 15">GA01-2794</strain>
    </source>
</reference>
<dbReference type="Pfam" id="PF00999">
    <property type="entry name" value="Na_H_Exchanger"/>
    <property type="match status" value="1"/>
</dbReference>
<dbReference type="EMBL" id="CP009440">
    <property type="protein sequence ID" value="AJI52360.1"/>
    <property type="molecule type" value="Genomic_DNA"/>
</dbReference>
<feature type="transmembrane region" description="Helical" evidence="12">
    <location>
        <begin position="31"/>
        <end position="50"/>
    </location>
</feature>
<evidence type="ECO:0000313" key="14">
    <source>
        <dbReference type="EMBL" id="AJI52360.1"/>
    </source>
</evidence>
<keyword evidence="10 12" id="KW-0472">Membrane</keyword>
<evidence type="ECO:0000256" key="11">
    <source>
        <dbReference type="ARBA" id="ARBA00023201"/>
    </source>
</evidence>
<name>A0A0B6CU27_9GAMM</name>
<feature type="transmembrane region" description="Helical" evidence="12">
    <location>
        <begin position="389"/>
        <end position="409"/>
    </location>
</feature>
<feature type="transmembrane region" description="Helical" evidence="12">
    <location>
        <begin position="237"/>
        <end position="255"/>
    </location>
</feature>
<keyword evidence="7 12" id="KW-1133">Transmembrane helix</keyword>
<feature type="transmembrane region" description="Helical" evidence="12">
    <location>
        <begin position="357"/>
        <end position="377"/>
    </location>
</feature>
<evidence type="ECO:0000256" key="6">
    <source>
        <dbReference type="ARBA" id="ARBA00022692"/>
    </source>
</evidence>
<keyword evidence="3" id="KW-0813">Transport</keyword>
<evidence type="ECO:0000256" key="8">
    <source>
        <dbReference type="ARBA" id="ARBA00023053"/>
    </source>
</evidence>
<keyword evidence="9" id="KW-0406">Ion transport</keyword>
<dbReference type="GO" id="GO:0098719">
    <property type="term" value="P:sodium ion import across plasma membrane"/>
    <property type="evidence" value="ECO:0007669"/>
    <property type="project" value="TreeGrafter"/>
</dbReference>
<evidence type="ECO:0000256" key="5">
    <source>
        <dbReference type="ARBA" id="ARBA00022475"/>
    </source>
</evidence>
<dbReference type="OrthoDB" id="9774146at2"/>
<dbReference type="GO" id="GO:0051453">
    <property type="term" value="P:regulation of intracellular pH"/>
    <property type="evidence" value="ECO:0007669"/>
    <property type="project" value="TreeGrafter"/>
</dbReference>
<dbReference type="InterPro" id="IPR018422">
    <property type="entry name" value="Cation/H_exchanger_CPA1"/>
</dbReference>
<keyword evidence="6 12" id="KW-0812">Transmembrane</keyword>
<feature type="transmembrane region" description="Helical" evidence="12">
    <location>
        <begin position="317"/>
        <end position="345"/>
    </location>
</feature>
<dbReference type="InterPro" id="IPR006153">
    <property type="entry name" value="Cation/H_exchanger_TM"/>
</dbReference>
<feature type="transmembrane region" description="Helical" evidence="12">
    <location>
        <begin position="131"/>
        <end position="154"/>
    </location>
</feature>
<dbReference type="InterPro" id="IPR038770">
    <property type="entry name" value="Na+/solute_symporter_sf"/>
</dbReference>
<comment type="similarity">
    <text evidence="2">Belongs to the monovalent cation:proton antiporter 1 (CPA1) transporter (TC 2.A.36) family.</text>
</comment>
<dbReference type="RefSeq" id="WP_044527081.1">
    <property type="nucleotide sequence ID" value="NZ_CP009440.1"/>
</dbReference>
<dbReference type="GO" id="GO:0015386">
    <property type="term" value="F:potassium:proton antiporter activity"/>
    <property type="evidence" value="ECO:0007669"/>
    <property type="project" value="TreeGrafter"/>
</dbReference>